<evidence type="ECO:0000313" key="2">
    <source>
        <dbReference type="EMBL" id="EPS29252.1"/>
    </source>
</evidence>
<name>S8B401_PENO1</name>
<dbReference type="OrthoDB" id="4291164at2759"/>
<feature type="region of interest" description="Disordered" evidence="1">
    <location>
        <begin position="85"/>
        <end position="111"/>
    </location>
</feature>
<accession>S8B401</accession>
<gene>
    <name evidence="2" type="ORF">PDE_04201</name>
</gene>
<dbReference type="EMBL" id="KB644411">
    <property type="protein sequence ID" value="EPS29252.1"/>
    <property type="molecule type" value="Genomic_DNA"/>
</dbReference>
<organism evidence="2 3">
    <name type="scientific">Penicillium oxalicum (strain 114-2 / CGMCC 5302)</name>
    <name type="common">Penicillium decumbens</name>
    <dbReference type="NCBI Taxonomy" id="933388"/>
    <lineage>
        <taxon>Eukaryota</taxon>
        <taxon>Fungi</taxon>
        <taxon>Dikarya</taxon>
        <taxon>Ascomycota</taxon>
        <taxon>Pezizomycotina</taxon>
        <taxon>Eurotiomycetes</taxon>
        <taxon>Eurotiomycetidae</taxon>
        <taxon>Eurotiales</taxon>
        <taxon>Aspergillaceae</taxon>
        <taxon>Penicillium</taxon>
    </lineage>
</organism>
<dbReference type="Proteomes" id="UP000019376">
    <property type="component" value="Unassembled WGS sequence"/>
</dbReference>
<dbReference type="HOGENOM" id="CLU_096888_0_0_1"/>
<proteinExistence type="predicted"/>
<dbReference type="AlphaFoldDB" id="S8B401"/>
<evidence type="ECO:0000313" key="3">
    <source>
        <dbReference type="Proteomes" id="UP000019376"/>
    </source>
</evidence>
<dbReference type="PhylomeDB" id="S8B401"/>
<sequence>MCLIWTQKYHICGCIWTIRDLYCNPTETCWGARISRTTGTDSASAVQPPDSPAAERSMPVLDPTDSTTFCKKGDEGLSRILLEVHSSDRVSDAETDSDDPEQVQEPDDFPTFELKSDAQRLPGWVYEPENLGDASRVCDPVKPGQIWKNYRARRGKTGWHLDGRQMSK</sequence>
<feature type="compositionally biased region" description="Acidic residues" evidence="1">
    <location>
        <begin position="93"/>
        <end position="110"/>
    </location>
</feature>
<protein>
    <submittedName>
        <fullName evidence="2">Uncharacterized protein</fullName>
    </submittedName>
</protein>
<keyword evidence="3" id="KW-1185">Reference proteome</keyword>
<reference evidence="2 3" key="1">
    <citation type="journal article" date="2013" name="PLoS ONE">
        <title>Genomic and secretomic analyses reveal unique features of the lignocellulolytic enzyme system of Penicillium decumbens.</title>
        <authorList>
            <person name="Liu G."/>
            <person name="Zhang L."/>
            <person name="Wei X."/>
            <person name="Zou G."/>
            <person name="Qin Y."/>
            <person name="Ma L."/>
            <person name="Li J."/>
            <person name="Zheng H."/>
            <person name="Wang S."/>
            <person name="Wang C."/>
            <person name="Xun L."/>
            <person name="Zhao G.-P."/>
            <person name="Zhou Z."/>
            <person name="Qu Y."/>
        </authorList>
    </citation>
    <scope>NUCLEOTIDE SEQUENCE [LARGE SCALE GENOMIC DNA]</scope>
    <source>
        <strain evidence="3">114-2 / CGMCC 5302</strain>
    </source>
</reference>
<feature type="region of interest" description="Disordered" evidence="1">
    <location>
        <begin position="38"/>
        <end position="65"/>
    </location>
</feature>
<evidence type="ECO:0000256" key="1">
    <source>
        <dbReference type="SAM" id="MobiDB-lite"/>
    </source>
</evidence>